<evidence type="ECO:0000259" key="7">
    <source>
        <dbReference type="Pfam" id="PF01230"/>
    </source>
</evidence>
<dbReference type="Pfam" id="PF01230">
    <property type="entry name" value="HIT"/>
    <property type="match status" value="1"/>
</dbReference>
<keyword evidence="6" id="KW-0539">Nucleus</keyword>
<dbReference type="PROSITE" id="PS00892">
    <property type="entry name" value="HIT_1"/>
    <property type="match status" value="1"/>
</dbReference>
<dbReference type="Gene3D" id="3.30.428.10">
    <property type="entry name" value="HIT-like"/>
    <property type="match status" value="1"/>
</dbReference>
<keyword evidence="10" id="KW-1185">Reference proteome</keyword>
<dbReference type="AlphaFoldDB" id="A0A1Y1UQ20"/>
<gene>
    <name evidence="9" type="ORF">BD324DRAFT_260392</name>
</gene>
<protein>
    <submittedName>
        <fullName evidence="9">HIT-like domain-containing protein</fullName>
    </submittedName>
</protein>
<evidence type="ECO:0000256" key="3">
    <source>
        <dbReference type="ARBA" id="ARBA00022771"/>
    </source>
</evidence>
<dbReference type="Pfam" id="PF16278">
    <property type="entry name" value="zf-C2HE"/>
    <property type="match status" value="1"/>
</dbReference>
<keyword evidence="2" id="KW-0479">Metal-binding</keyword>
<dbReference type="InterPro" id="IPR036265">
    <property type="entry name" value="HIT-like_sf"/>
</dbReference>
<dbReference type="GeneID" id="33554117"/>
<dbReference type="FunCoup" id="A0A1Y1UQ20">
    <property type="interactions" value="384"/>
</dbReference>
<dbReference type="EMBL" id="NBSH01000002">
    <property type="protein sequence ID" value="ORX40131.1"/>
    <property type="molecule type" value="Genomic_DNA"/>
</dbReference>
<evidence type="ECO:0000313" key="9">
    <source>
        <dbReference type="EMBL" id="ORX40131.1"/>
    </source>
</evidence>
<dbReference type="Proteomes" id="UP000193218">
    <property type="component" value="Unassembled WGS sequence"/>
</dbReference>
<dbReference type="InterPro" id="IPR011146">
    <property type="entry name" value="HIT-like"/>
</dbReference>
<evidence type="ECO:0000256" key="2">
    <source>
        <dbReference type="ARBA" id="ARBA00022723"/>
    </source>
</evidence>
<keyword evidence="5" id="KW-0238">DNA-binding</keyword>
<evidence type="ECO:0000256" key="5">
    <source>
        <dbReference type="ARBA" id="ARBA00023125"/>
    </source>
</evidence>
<dbReference type="GO" id="GO:0000012">
    <property type="term" value="P:single strand break repair"/>
    <property type="evidence" value="ECO:0007669"/>
    <property type="project" value="TreeGrafter"/>
</dbReference>
<comment type="caution">
    <text evidence="9">The sequence shown here is derived from an EMBL/GenBank/DDBJ whole genome shotgun (WGS) entry which is preliminary data.</text>
</comment>
<dbReference type="GO" id="GO:0003725">
    <property type="term" value="F:double-stranded RNA binding"/>
    <property type="evidence" value="ECO:0007669"/>
    <property type="project" value="TreeGrafter"/>
</dbReference>
<evidence type="ECO:0000259" key="8">
    <source>
        <dbReference type="Pfam" id="PF16278"/>
    </source>
</evidence>
<reference evidence="9 10" key="1">
    <citation type="submission" date="2017-03" db="EMBL/GenBank/DDBJ databases">
        <title>Widespread Adenine N6-methylation of Active Genes in Fungi.</title>
        <authorList>
            <consortium name="DOE Joint Genome Institute"/>
            <person name="Mondo S.J."/>
            <person name="Dannebaum R.O."/>
            <person name="Kuo R.C."/>
            <person name="Louie K.B."/>
            <person name="Bewick A.J."/>
            <person name="Labutti K."/>
            <person name="Haridas S."/>
            <person name="Kuo A."/>
            <person name="Salamov A."/>
            <person name="Ahrendt S.R."/>
            <person name="Lau R."/>
            <person name="Bowen B.P."/>
            <person name="Lipzen A."/>
            <person name="Sullivan W."/>
            <person name="Andreopoulos W.B."/>
            <person name="Clum A."/>
            <person name="Lindquist E."/>
            <person name="Daum C."/>
            <person name="Northen T.R."/>
            <person name="Ramamoorthy G."/>
            <person name="Schmitz R.J."/>
            <person name="Gryganskyi A."/>
            <person name="Culley D."/>
            <person name="Magnuson J."/>
            <person name="James T.Y."/>
            <person name="O'Malley M.A."/>
            <person name="Stajich J.E."/>
            <person name="Spatafora J.W."/>
            <person name="Visel A."/>
            <person name="Grigoriev I.V."/>
        </authorList>
    </citation>
    <scope>NUCLEOTIDE SEQUENCE [LARGE SCALE GENOMIC DNA]</scope>
    <source>
        <strain evidence="9 10">NRRL Y-17943</strain>
    </source>
</reference>
<dbReference type="GO" id="GO:0030983">
    <property type="term" value="F:mismatched DNA binding"/>
    <property type="evidence" value="ECO:0007669"/>
    <property type="project" value="TreeGrafter"/>
</dbReference>
<dbReference type="GO" id="GO:0003697">
    <property type="term" value="F:single-stranded DNA binding"/>
    <property type="evidence" value="ECO:0007669"/>
    <property type="project" value="TreeGrafter"/>
</dbReference>
<dbReference type="GO" id="GO:0033699">
    <property type="term" value="F:DNA 5'-adenosine monophosphate hydrolase activity"/>
    <property type="evidence" value="ECO:0007669"/>
    <property type="project" value="TreeGrafter"/>
</dbReference>
<feature type="domain" description="Aprataxin C2HE/C2H2/C2HC zinc finger" evidence="8">
    <location>
        <begin position="160"/>
        <end position="220"/>
    </location>
</feature>
<dbReference type="InParanoid" id="A0A1Y1UQ20"/>
<dbReference type="GO" id="GO:0008270">
    <property type="term" value="F:zinc ion binding"/>
    <property type="evidence" value="ECO:0007669"/>
    <property type="project" value="UniProtKB-KW"/>
</dbReference>
<dbReference type="InterPro" id="IPR019808">
    <property type="entry name" value="Histidine_triad_CS"/>
</dbReference>
<evidence type="ECO:0000256" key="1">
    <source>
        <dbReference type="ARBA" id="ARBA00004123"/>
    </source>
</evidence>
<evidence type="ECO:0000256" key="4">
    <source>
        <dbReference type="ARBA" id="ARBA00022833"/>
    </source>
</evidence>
<dbReference type="PANTHER" id="PTHR12486">
    <property type="entry name" value="APRATAXIN-RELATED"/>
    <property type="match status" value="1"/>
</dbReference>
<proteinExistence type="predicted"/>
<dbReference type="GO" id="GO:0005634">
    <property type="term" value="C:nucleus"/>
    <property type="evidence" value="ECO:0007669"/>
    <property type="project" value="UniProtKB-SubCell"/>
</dbReference>
<feature type="domain" description="HIT" evidence="7">
    <location>
        <begin position="25"/>
        <end position="140"/>
    </location>
</feature>
<dbReference type="PANTHER" id="PTHR12486:SF4">
    <property type="entry name" value="APRATAXIN"/>
    <property type="match status" value="1"/>
</dbReference>
<dbReference type="GO" id="GO:1990165">
    <property type="term" value="F:single-strand break-containing DNA binding"/>
    <property type="evidence" value="ECO:0007669"/>
    <property type="project" value="TreeGrafter"/>
</dbReference>
<keyword evidence="3" id="KW-0863">Zinc-finger</keyword>
<dbReference type="OrthoDB" id="3512845at2759"/>
<evidence type="ECO:0000313" key="10">
    <source>
        <dbReference type="Proteomes" id="UP000193218"/>
    </source>
</evidence>
<keyword evidence="4" id="KW-0862">Zinc</keyword>
<accession>A0A1Y1UQ20</accession>
<dbReference type="SUPFAM" id="SSF54197">
    <property type="entry name" value="HIT-like"/>
    <property type="match status" value="1"/>
</dbReference>
<name>A0A1Y1UQ20_9TREE</name>
<sequence>MPPPSLHALRQYAITPSPSSSFPASVLLFSNPSCIVIFDAYPKAKYHFLVLPRYPYHLSSSQASSSKVQLDHLDNIKSLLKAPRDVRKAVLDSMGETAREVEEMIKDEMIKTEGFEWGVNMGFHSIPSMKHLHLHVISDDFISPSLKTKRHVNSFRPDLKFLLPLQEVQMWIEDEQTLSKRIQSLNTADEILKIPLACHLCGESFPNMPAIKSHYDQEFAKRRRKRGS</sequence>
<dbReference type="STRING" id="4999.A0A1Y1UQ20"/>
<organism evidence="9 10">
    <name type="scientific">Kockovaella imperatae</name>
    <dbReference type="NCBI Taxonomy" id="4999"/>
    <lineage>
        <taxon>Eukaryota</taxon>
        <taxon>Fungi</taxon>
        <taxon>Dikarya</taxon>
        <taxon>Basidiomycota</taxon>
        <taxon>Agaricomycotina</taxon>
        <taxon>Tremellomycetes</taxon>
        <taxon>Tremellales</taxon>
        <taxon>Cuniculitremaceae</taxon>
        <taxon>Kockovaella</taxon>
    </lineage>
</organism>
<dbReference type="InterPro" id="IPR032566">
    <property type="entry name" value="Znf-C2HE"/>
</dbReference>
<comment type="subcellular location">
    <subcellularLocation>
        <location evidence="1">Nucleus</location>
    </subcellularLocation>
</comment>
<evidence type="ECO:0000256" key="6">
    <source>
        <dbReference type="ARBA" id="ARBA00023242"/>
    </source>
</evidence>
<dbReference type="RefSeq" id="XP_021873916.1">
    <property type="nucleotide sequence ID" value="XM_022012309.1"/>
</dbReference>